<evidence type="ECO:0000313" key="2">
    <source>
        <dbReference type="EMBL" id="KAJ1187218.1"/>
    </source>
</evidence>
<dbReference type="EMBL" id="JANPWB010000005">
    <property type="protein sequence ID" value="KAJ1187218.1"/>
    <property type="molecule type" value="Genomic_DNA"/>
</dbReference>
<accession>A0AAV7UE66</accession>
<sequence length="108" mass="11055">MAACRAGLPGLQRVGAAVEPGGTRSGVVTVALPVWLRGKAVPVLRLGCSPLASSGPGAWWCGLGAPAVRHGPPCGTEQRSGAWGQAGDDRPHLEGAGSWWPQWAHPDC</sequence>
<name>A0AAV7UE66_PLEWA</name>
<comment type="caution">
    <text evidence="2">The sequence shown here is derived from an EMBL/GenBank/DDBJ whole genome shotgun (WGS) entry which is preliminary data.</text>
</comment>
<reference evidence="2" key="1">
    <citation type="journal article" date="2022" name="bioRxiv">
        <title>Sequencing and chromosome-scale assembly of the giantPleurodeles waltlgenome.</title>
        <authorList>
            <person name="Brown T."/>
            <person name="Elewa A."/>
            <person name="Iarovenko S."/>
            <person name="Subramanian E."/>
            <person name="Araus A.J."/>
            <person name="Petzold A."/>
            <person name="Susuki M."/>
            <person name="Suzuki K.-i.T."/>
            <person name="Hayashi T."/>
            <person name="Toyoda A."/>
            <person name="Oliveira C."/>
            <person name="Osipova E."/>
            <person name="Leigh N.D."/>
            <person name="Simon A."/>
            <person name="Yun M.H."/>
        </authorList>
    </citation>
    <scope>NUCLEOTIDE SEQUENCE</scope>
    <source>
        <strain evidence="2">20211129_DDA</strain>
        <tissue evidence="2">Liver</tissue>
    </source>
</reference>
<protein>
    <submittedName>
        <fullName evidence="2">Uncharacterized protein</fullName>
    </submittedName>
</protein>
<gene>
    <name evidence="2" type="ORF">NDU88_003997</name>
</gene>
<evidence type="ECO:0000256" key="1">
    <source>
        <dbReference type="SAM" id="MobiDB-lite"/>
    </source>
</evidence>
<proteinExistence type="predicted"/>
<keyword evidence="3" id="KW-1185">Reference proteome</keyword>
<organism evidence="2 3">
    <name type="scientific">Pleurodeles waltl</name>
    <name type="common">Iberian ribbed newt</name>
    <dbReference type="NCBI Taxonomy" id="8319"/>
    <lineage>
        <taxon>Eukaryota</taxon>
        <taxon>Metazoa</taxon>
        <taxon>Chordata</taxon>
        <taxon>Craniata</taxon>
        <taxon>Vertebrata</taxon>
        <taxon>Euteleostomi</taxon>
        <taxon>Amphibia</taxon>
        <taxon>Batrachia</taxon>
        <taxon>Caudata</taxon>
        <taxon>Salamandroidea</taxon>
        <taxon>Salamandridae</taxon>
        <taxon>Pleurodelinae</taxon>
        <taxon>Pleurodeles</taxon>
    </lineage>
</organism>
<evidence type="ECO:0000313" key="3">
    <source>
        <dbReference type="Proteomes" id="UP001066276"/>
    </source>
</evidence>
<dbReference type="Proteomes" id="UP001066276">
    <property type="component" value="Chromosome 3_1"/>
</dbReference>
<dbReference type="AlphaFoldDB" id="A0AAV7UE66"/>
<feature type="region of interest" description="Disordered" evidence="1">
    <location>
        <begin position="72"/>
        <end position="100"/>
    </location>
</feature>